<dbReference type="RefSeq" id="WP_189113516.1">
    <property type="nucleotide sequence ID" value="NZ_BMQC01000004.1"/>
</dbReference>
<feature type="compositionally biased region" description="Gly residues" evidence="1">
    <location>
        <begin position="320"/>
        <end position="339"/>
    </location>
</feature>
<evidence type="ECO:0000256" key="2">
    <source>
        <dbReference type="SAM" id="SignalP"/>
    </source>
</evidence>
<organism evidence="3 4">
    <name type="scientific">Pilimelia terevasa</name>
    <dbReference type="NCBI Taxonomy" id="53372"/>
    <lineage>
        <taxon>Bacteria</taxon>
        <taxon>Bacillati</taxon>
        <taxon>Actinomycetota</taxon>
        <taxon>Actinomycetes</taxon>
        <taxon>Micromonosporales</taxon>
        <taxon>Micromonosporaceae</taxon>
        <taxon>Pilimelia</taxon>
    </lineage>
</organism>
<sequence>MGDRQQHDRQRGVPRIRARRRVRWAAGVGGVLALALGLTAAPSAAAADTYSYPVLPGTARWAKFTTYQQMLDATQLPAATARRLSTAALVRATVEYPLFSTVLAFDNAQHGFARLAQRFRGAQELLRRPDAGAVLLHRYDEATARAATRGLAAPSAAAADRTRVELWQLETLLGQPEVLGALRPEQLDRAMALGERAYARKDAERSLYGLGGLESTATTMGRALALREGWDWRAAALLRGEPQASTASVAEVRAAVAGHRAGRPRSRALADPPRDGDAPPPPADRPVEPGTATGRPTEPGQPTVRPTEPGGGGRPDDNGNDGGGDNGNGNNDGGGNDSGGDGDGDEGSDGGVPGGDHGDEAITIRTPRGTEVPAQRQGSEMTDSEMRVVEREVARIFPQAVQESSPTRRYNCHSFAWYSQSPANDVWLDSPGDDAFWLDGSYRQWQSNQPFRSGMRVSWAYDDHSGIEVGRTGEIRSKWGRMPVIRAAAEYDPYDDTVLNRYVRR</sequence>
<keyword evidence="2" id="KW-0732">Signal</keyword>
<accession>A0A8J3FGW9</accession>
<comment type="caution">
    <text evidence="3">The sequence shown here is derived from an EMBL/GenBank/DDBJ whole genome shotgun (WGS) entry which is preliminary data.</text>
</comment>
<name>A0A8J3FGW9_9ACTN</name>
<evidence type="ECO:0000256" key="1">
    <source>
        <dbReference type="SAM" id="MobiDB-lite"/>
    </source>
</evidence>
<keyword evidence="4" id="KW-1185">Reference proteome</keyword>
<feature type="region of interest" description="Disordered" evidence="1">
    <location>
        <begin position="255"/>
        <end position="385"/>
    </location>
</feature>
<feature type="chain" id="PRO_5038978165" evidence="2">
    <location>
        <begin position="47"/>
        <end position="505"/>
    </location>
</feature>
<dbReference type="AlphaFoldDB" id="A0A8J3FGW9"/>
<feature type="signal peptide" evidence="2">
    <location>
        <begin position="1"/>
        <end position="46"/>
    </location>
</feature>
<reference evidence="3" key="1">
    <citation type="journal article" date="2014" name="Int. J. Syst. Evol. Microbiol.">
        <title>Complete genome sequence of Corynebacterium casei LMG S-19264T (=DSM 44701T), isolated from a smear-ripened cheese.</title>
        <authorList>
            <consortium name="US DOE Joint Genome Institute (JGI-PGF)"/>
            <person name="Walter F."/>
            <person name="Albersmeier A."/>
            <person name="Kalinowski J."/>
            <person name="Ruckert C."/>
        </authorList>
    </citation>
    <scope>NUCLEOTIDE SEQUENCE</scope>
    <source>
        <strain evidence="3">JCM 3091</strain>
    </source>
</reference>
<proteinExistence type="predicted"/>
<protein>
    <submittedName>
        <fullName evidence="3">Uncharacterized protein</fullName>
    </submittedName>
</protein>
<evidence type="ECO:0000313" key="4">
    <source>
        <dbReference type="Proteomes" id="UP000662200"/>
    </source>
</evidence>
<evidence type="ECO:0000313" key="3">
    <source>
        <dbReference type="EMBL" id="GGK23789.1"/>
    </source>
</evidence>
<reference evidence="3" key="2">
    <citation type="submission" date="2020-09" db="EMBL/GenBank/DDBJ databases">
        <authorList>
            <person name="Sun Q."/>
            <person name="Ohkuma M."/>
        </authorList>
    </citation>
    <scope>NUCLEOTIDE SEQUENCE</scope>
    <source>
        <strain evidence="3">JCM 3091</strain>
    </source>
</reference>
<dbReference type="Proteomes" id="UP000662200">
    <property type="component" value="Unassembled WGS sequence"/>
</dbReference>
<dbReference type="EMBL" id="BMQC01000004">
    <property type="protein sequence ID" value="GGK23789.1"/>
    <property type="molecule type" value="Genomic_DNA"/>
</dbReference>
<gene>
    <name evidence="3" type="ORF">GCM10010124_15340</name>
</gene>